<evidence type="ECO:0000256" key="2">
    <source>
        <dbReference type="ARBA" id="ARBA00001946"/>
    </source>
</evidence>
<dbReference type="PROSITE" id="PS51975">
    <property type="entry name" value="RNASE_H_2"/>
    <property type="match status" value="1"/>
</dbReference>
<name>A0AAT9LBX7_9FIRM</name>
<evidence type="ECO:0000256" key="1">
    <source>
        <dbReference type="ARBA" id="ARBA00000077"/>
    </source>
</evidence>
<dbReference type="GO" id="GO:0006298">
    <property type="term" value="P:mismatch repair"/>
    <property type="evidence" value="ECO:0007669"/>
    <property type="project" value="TreeGrafter"/>
</dbReference>
<dbReference type="AlphaFoldDB" id="A0AAT9LBX7"/>
<dbReference type="InterPro" id="IPR024567">
    <property type="entry name" value="RNase_HII/HIII_dom"/>
</dbReference>
<reference evidence="18" key="2">
    <citation type="journal article" date="2023" name="Biology">
        <title>Prokaryotic Life Associated with Coal-Fire Gas Vents Revealed by Metagenomics.</title>
        <authorList>
            <person name="Kadnikov V.V."/>
            <person name="Mardanov A.V."/>
            <person name="Beletsky A.V."/>
            <person name="Karnachuk O.V."/>
            <person name="Ravin N.V."/>
        </authorList>
    </citation>
    <scope>NUCLEOTIDE SEQUENCE</scope>
    <source>
        <strain evidence="18">Bu02</strain>
    </source>
</reference>
<dbReference type="GO" id="GO:0032299">
    <property type="term" value="C:ribonuclease H2 complex"/>
    <property type="evidence" value="ECO:0007669"/>
    <property type="project" value="TreeGrafter"/>
</dbReference>
<feature type="binding site" evidence="14 15">
    <location>
        <position position="128"/>
    </location>
    <ligand>
        <name>a divalent metal cation</name>
        <dbReference type="ChEBI" id="CHEBI:60240"/>
    </ligand>
</feature>
<comment type="cofactor">
    <cofactor evidence="14 15">
        <name>Mn(2+)</name>
        <dbReference type="ChEBI" id="CHEBI:29035"/>
    </cofactor>
    <cofactor evidence="14 15">
        <name>Mg(2+)</name>
        <dbReference type="ChEBI" id="CHEBI:18420"/>
    </cofactor>
    <text evidence="14 15">Manganese or magnesium. Binds 1 divalent metal ion per monomer in the absence of substrate. May bind a second metal ion after substrate binding.</text>
</comment>
<keyword evidence="11 14" id="KW-0255">Endonuclease</keyword>
<keyword evidence="8 14" id="KW-0963">Cytoplasm</keyword>
<sequence length="221" mass="24544">MKSAREEDSDRVRRLYERERIWRSQAMYIAGVDEAGRGPMAGPVVAAAVILPPFPEIPGIDDSKKLSPSMREAIFPVIIQHSLAYGIGIRSARFVDERGIAEATFSAMRIAVKMLSLKGYTPDLVVVDGFPIKGLGIKQEAIIRGDSQVASIACASILAKVVRDKIMQQYDKVYPGYGFSEHKGYCTKNHIDTLNRKGPCPIHRRSFHPVEAWLEGPLEFS</sequence>
<evidence type="ECO:0000256" key="14">
    <source>
        <dbReference type="HAMAP-Rule" id="MF_00052"/>
    </source>
</evidence>
<evidence type="ECO:0000259" key="17">
    <source>
        <dbReference type="PROSITE" id="PS51975"/>
    </source>
</evidence>
<comment type="function">
    <text evidence="3 14 16">Endonuclease that specifically degrades the RNA of RNA-DNA hybrids.</text>
</comment>
<protein>
    <recommendedName>
        <fullName evidence="7 14">Ribonuclease HII</fullName>
        <shortName evidence="14">RNase HII</shortName>
        <ecNumber evidence="6 14">3.1.26.4</ecNumber>
    </recommendedName>
</protein>
<feature type="binding site" evidence="14 15">
    <location>
        <position position="34"/>
    </location>
    <ligand>
        <name>a divalent metal cation</name>
        <dbReference type="ChEBI" id="CHEBI:60240"/>
    </ligand>
</feature>
<keyword evidence="10 14" id="KW-0479">Metal-binding</keyword>
<dbReference type="InterPro" id="IPR012337">
    <property type="entry name" value="RNaseH-like_sf"/>
</dbReference>
<keyword evidence="13 14" id="KW-0464">Manganese</keyword>
<evidence type="ECO:0000256" key="5">
    <source>
        <dbReference type="ARBA" id="ARBA00007383"/>
    </source>
</evidence>
<evidence type="ECO:0000256" key="15">
    <source>
        <dbReference type="PROSITE-ProRule" id="PRU01319"/>
    </source>
</evidence>
<comment type="similarity">
    <text evidence="5 14 16">Belongs to the RNase HII family.</text>
</comment>
<dbReference type="NCBIfam" id="NF000595">
    <property type="entry name" value="PRK00015.1-3"/>
    <property type="match status" value="1"/>
</dbReference>
<evidence type="ECO:0000256" key="16">
    <source>
        <dbReference type="RuleBase" id="RU003515"/>
    </source>
</evidence>
<reference evidence="18" key="1">
    <citation type="submission" date="2020-10" db="EMBL/GenBank/DDBJ databases">
        <authorList>
            <person name="Kadnikov V."/>
            <person name="Beletsky A.V."/>
            <person name="Mardanov A.V."/>
            <person name="Karnachuk O.V."/>
            <person name="Ravin N.V."/>
        </authorList>
    </citation>
    <scope>NUCLEOTIDE SEQUENCE</scope>
    <source>
        <strain evidence="18">Bu02</strain>
    </source>
</reference>
<dbReference type="PANTHER" id="PTHR10954:SF18">
    <property type="entry name" value="RIBONUCLEASE HII"/>
    <property type="match status" value="1"/>
</dbReference>
<evidence type="ECO:0000256" key="10">
    <source>
        <dbReference type="ARBA" id="ARBA00022723"/>
    </source>
</evidence>
<dbReference type="InterPro" id="IPR036397">
    <property type="entry name" value="RNaseH_sf"/>
</dbReference>
<evidence type="ECO:0000256" key="4">
    <source>
        <dbReference type="ARBA" id="ARBA00004496"/>
    </source>
</evidence>
<dbReference type="PANTHER" id="PTHR10954">
    <property type="entry name" value="RIBONUCLEASE H2 SUBUNIT A"/>
    <property type="match status" value="1"/>
</dbReference>
<evidence type="ECO:0000256" key="8">
    <source>
        <dbReference type="ARBA" id="ARBA00022490"/>
    </source>
</evidence>
<dbReference type="Pfam" id="PF01351">
    <property type="entry name" value="RNase_HII"/>
    <property type="match status" value="1"/>
</dbReference>
<evidence type="ECO:0000256" key="9">
    <source>
        <dbReference type="ARBA" id="ARBA00022722"/>
    </source>
</evidence>
<dbReference type="InterPro" id="IPR001352">
    <property type="entry name" value="RNase_HII/HIII"/>
</dbReference>
<keyword evidence="9 14" id="KW-0540">Nuclease</keyword>
<dbReference type="GO" id="GO:0043137">
    <property type="term" value="P:DNA replication, removal of RNA primer"/>
    <property type="evidence" value="ECO:0007669"/>
    <property type="project" value="TreeGrafter"/>
</dbReference>
<evidence type="ECO:0000256" key="12">
    <source>
        <dbReference type="ARBA" id="ARBA00022801"/>
    </source>
</evidence>
<evidence type="ECO:0000256" key="11">
    <source>
        <dbReference type="ARBA" id="ARBA00022759"/>
    </source>
</evidence>
<dbReference type="CDD" id="cd07182">
    <property type="entry name" value="RNase_HII_bacteria_HII_like"/>
    <property type="match status" value="1"/>
</dbReference>
<dbReference type="KEGG" id="fcz:IMF26_00305"/>
<evidence type="ECO:0000256" key="7">
    <source>
        <dbReference type="ARBA" id="ARBA00019179"/>
    </source>
</evidence>
<evidence type="ECO:0000256" key="3">
    <source>
        <dbReference type="ARBA" id="ARBA00004065"/>
    </source>
</evidence>
<dbReference type="GO" id="GO:0004523">
    <property type="term" value="F:RNA-DNA hybrid ribonuclease activity"/>
    <property type="evidence" value="ECO:0007669"/>
    <property type="project" value="UniProtKB-UniRule"/>
</dbReference>
<evidence type="ECO:0000256" key="13">
    <source>
        <dbReference type="ARBA" id="ARBA00023211"/>
    </source>
</evidence>
<keyword evidence="12 14" id="KW-0378">Hydrolase</keyword>
<evidence type="ECO:0000256" key="6">
    <source>
        <dbReference type="ARBA" id="ARBA00012180"/>
    </source>
</evidence>
<dbReference type="SUPFAM" id="SSF53098">
    <property type="entry name" value="Ribonuclease H-like"/>
    <property type="match status" value="1"/>
</dbReference>
<dbReference type="EC" id="3.1.26.4" evidence="6 14"/>
<accession>A0AAT9LBX7</accession>
<dbReference type="NCBIfam" id="NF000594">
    <property type="entry name" value="PRK00015.1-1"/>
    <property type="match status" value="1"/>
</dbReference>
<comment type="cofactor">
    <cofactor evidence="2">
        <name>Mg(2+)</name>
        <dbReference type="ChEBI" id="CHEBI:18420"/>
    </cofactor>
</comment>
<evidence type="ECO:0000313" key="18">
    <source>
        <dbReference type="EMBL" id="QUL98581.1"/>
    </source>
</evidence>
<gene>
    <name evidence="14" type="primary">rnhB</name>
    <name evidence="18" type="ORF">IMF26_00305</name>
</gene>
<dbReference type="HAMAP" id="MF_00052_B">
    <property type="entry name" value="RNase_HII_B"/>
    <property type="match status" value="1"/>
</dbReference>
<dbReference type="GO" id="GO:0005737">
    <property type="term" value="C:cytoplasm"/>
    <property type="evidence" value="ECO:0007669"/>
    <property type="project" value="UniProtKB-SubCell"/>
</dbReference>
<dbReference type="GO" id="GO:0030145">
    <property type="term" value="F:manganese ion binding"/>
    <property type="evidence" value="ECO:0007669"/>
    <property type="project" value="UniProtKB-UniRule"/>
</dbReference>
<feature type="domain" description="RNase H type-2" evidence="17">
    <location>
        <begin position="27"/>
        <end position="219"/>
    </location>
</feature>
<dbReference type="InterPro" id="IPR022898">
    <property type="entry name" value="RNase_HII"/>
</dbReference>
<feature type="binding site" evidence="14 15">
    <location>
        <position position="33"/>
    </location>
    <ligand>
        <name>a divalent metal cation</name>
        <dbReference type="ChEBI" id="CHEBI:60240"/>
    </ligand>
</feature>
<comment type="catalytic activity">
    <reaction evidence="1 14 15 16">
        <text>Endonucleolytic cleavage to 5'-phosphomonoester.</text>
        <dbReference type="EC" id="3.1.26.4"/>
    </reaction>
</comment>
<comment type="subcellular location">
    <subcellularLocation>
        <location evidence="4 14">Cytoplasm</location>
    </subcellularLocation>
</comment>
<dbReference type="EMBL" id="CP062796">
    <property type="protein sequence ID" value="QUL98581.1"/>
    <property type="molecule type" value="Genomic_DNA"/>
</dbReference>
<dbReference type="Gene3D" id="3.30.420.10">
    <property type="entry name" value="Ribonuclease H-like superfamily/Ribonuclease H"/>
    <property type="match status" value="1"/>
</dbReference>
<proteinExistence type="inferred from homology"/>
<organism evidence="18">
    <name type="scientific">Candidatus Fermentithermobacillus carboniphilus</name>
    <dbReference type="NCBI Taxonomy" id="3085328"/>
    <lineage>
        <taxon>Bacteria</taxon>
        <taxon>Bacillati</taxon>
        <taxon>Bacillota</taxon>
        <taxon>Candidatus Fermentithermobacillia</taxon>
        <taxon>Candidatus Fermentithermobacillales</taxon>
        <taxon>Candidatus Fermentithermobacillaceae</taxon>
        <taxon>Candidatus Fermentithermobacillus</taxon>
    </lineage>
</organism>
<dbReference type="GO" id="GO:0003723">
    <property type="term" value="F:RNA binding"/>
    <property type="evidence" value="ECO:0007669"/>
    <property type="project" value="UniProtKB-UniRule"/>
</dbReference>